<organism evidence="3 4">
    <name type="scientific">Papaver nudicaule</name>
    <name type="common">Iceland poppy</name>
    <dbReference type="NCBI Taxonomy" id="74823"/>
    <lineage>
        <taxon>Eukaryota</taxon>
        <taxon>Viridiplantae</taxon>
        <taxon>Streptophyta</taxon>
        <taxon>Embryophyta</taxon>
        <taxon>Tracheophyta</taxon>
        <taxon>Spermatophyta</taxon>
        <taxon>Magnoliopsida</taxon>
        <taxon>Ranunculales</taxon>
        <taxon>Papaveraceae</taxon>
        <taxon>Papaveroideae</taxon>
        <taxon>Papaver</taxon>
    </lineage>
</organism>
<comment type="caution">
    <text evidence="3">The sequence shown here is derived from an EMBL/GenBank/DDBJ whole genome shotgun (WGS) entry which is preliminary data.</text>
</comment>
<keyword evidence="1" id="KW-0732">Signal</keyword>
<dbReference type="PROSITE" id="PS51277">
    <property type="entry name" value="BURP"/>
    <property type="match status" value="1"/>
</dbReference>
<feature type="signal peptide" evidence="1">
    <location>
        <begin position="1"/>
        <end position="22"/>
    </location>
</feature>
<dbReference type="PANTHER" id="PTHR31236:SF2">
    <property type="entry name" value="BURP DOMAIN PROTEIN RD22"/>
    <property type="match status" value="1"/>
</dbReference>
<keyword evidence="4" id="KW-1185">Reference proteome</keyword>
<dbReference type="InterPro" id="IPR044816">
    <property type="entry name" value="BURP"/>
</dbReference>
<gene>
    <name evidence="3" type="ORF">MKW94_004751</name>
</gene>
<dbReference type="SMART" id="SM01045">
    <property type="entry name" value="BURP"/>
    <property type="match status" value="1"/>
</dbReference>
<dbReference type="InterPro" id="IPR004873">
    <property type="entry name" value="BURP_dom"/>
</dbReference>
<evidence type="ECO:0000313" key="3">
    <source>
        <dbReference type="EMBL" id="MCL7033817.1"/>
    </source>
</evidence>
<evidence type="ECO:0000313" key="4">
    <source>
        <dbReference type="Proteomes" id="UP001177140"/>
    </source>
</evidence>
<dbReference type="Pfam" id="PF03181">
    <property type="entry name" value="BURP"/>
    <property type="match status" value="1"/>
</dbReference>
<dbReference type="PANTHER" id="PTHR31236">
    <property type="entry name" value="BURP DOMAIN PROTEIN USPL1-LIKE"/>
    <property type="match status" value="1"/>
</dbReference>
<sequence>MELHLLAVFVSYLLVGVAVSHAALPSEMYWEHKLPTTPMPSMVHDILYPVDREGKPVTIPNRATPNGFYISCGQNTLPNKATPNGFYISCGQNTVSNNDPNRSNLHKVAGIKDTTNTQFPDIFVPGVSHLFLERDLYPGAKVNLQFALSTASGTTFLPQKLAKVTPFSSKKLPEILKLFSISPESEEAKVMKKTISSCEEPTMENEEKYCATSLESLVEYGTSKFGKNAKPLTTVISGDKVQKIRMKKQQYVVRSGVRQIASEYSVVCHSLPYLYAVFYCHAKTAHTTSTYVVPLVGADGTQVSAVGICHKDTSKWNPGHVAFQFLKVKPGGVPICHFLTEDNIVWVSKSN</sequence>
<proteinExistence type="predicted"/>
<feature type="domain" description="BURP" evidence="2">
    <location>
        <begin position="130"/>
        <end position="349"/>
    </location>
</feature>
<protein>
    <recommendedName>
        <fullName evidence="2">BURP domain-containing protein</fullName>
    </recommendedName>
</protein>
<feature type="chain" id="PRO_5041241873" description="BURP domain-containing protein" evidence="1">
    <location>
        <begin position="23"/>
        <end position="351"/>
    </location>
</feature>
<evidence type="ECO:0000259" key="2">
    <source>
        <dbReference type="PROSITE" id="PS51277"/>
    </source>
</evidence>
<reference evidence="3" key="1">
    <citation type="submission" date="2022-03" db="EMBL/GenBank/DDBJ databases">
        <title>A functionally conserved STORR gene fusion in Papaver species that diverged 16.8 million years ago.</title>
        <authorList>
            <person name="Catania T."/>
        </authorList>
    </citation>
    <scope>NUCLEOTIDE SEQUENCE</scope>
    <source>
        <strain evidence="3">S-191538</strain>
    </source>
</reference>
<dbReference type="AlphaFoldDB" id="A0AA41S620"/>
<evidence type="ECO:0000256" key="1">
    <source>
        <dbReference type="SAM" id="SignalP"/>
    </source>
</evidence>
<name>A0AA41S620_PAPNU</name>
<accession>A0AA41S620</accession>
<dbReference type="Proteomes" id="UP001177140">
    <property type="component" value="Unassembled WGS sequence"/>
</dbReference>
<dbReference type="EMBL" id="JAJJMA010138761">
    <property type="protein sequence ID" value="MCL7033817.1"/>
    <property type="molecule type" value="Genomic_DNA"/>
</dbReference>